<dbReference type="GO" id="GO:0022857">
    <property type="term" value="F:transmembrane transporter activity"/>
    <property type="evidence" value="ECO:0007669"/>
    <property type="project" value="InterPro"/>
</dbReference>
<keyword evidence="1" id="KW-0812">Transmembrane</keyword>
<feature type="transmembrane region" description="Helical" evidence="1">
    <location>
        <begin position="391"/>
        <end position="411"/>
    </location>
</feature>
<evidence type="ECO:0000256" key="1">
    <source>
        <dbReference type="SAM" id="Phobius"/>
    </source>
</evidence>
<feature type="transmembrane region" description="Helical" evidence="1">
    <location>
        <begin position="112"/>
        <end position="135"/>
    </location>
</feature>
<dbReference type="HOGENOM" id="CLU_025379_2_0_3"/>
<feature type="transmembrane region" description="Helical" evidence="1">
    <location>
        <begin position="302"/>
        <end position="323"/>
    </location>
</feature>
<dbReference type="OrthoDB" id="9772882at2"/>
<dbReference type="KEGG" id="cyn:Cyan7425_3236"/>
<feature type="transmembrane region" description="Helical" evidence="1">
    <location>
        <begin position="188"/>
        <end position="206"/>
    </location>
</feature>
<dbReference type="Gene3D" id="1.20.1250.20">
    <property type="entry name" value="MFS general substrate transporter like domains"/>
    <property type="match status" value="2"/>
</dbReference>
<feature type="transmembrane region" description="Helical" evidence="1">
    <location>
        <begin position="335"/>
        <end position="355"/>
    </location>
</feature>
<proteinExistence type="predicted"/>
<dbReference type="EMBL" id="CP001344">
    <property type="protein sequence ID" value="ACL45563.1"/>
    <property type="molecule type" value="Genomic_DNA"/>
</dbReference>
<keyword evidence="1" id="KW-1133">Transmembrane helix</keyword>
<dbReference type="SUPFAM" id="SSF103473">
    <property type="entry name" value="MFS general substrate transporter"/>
    <property type="match status" value="1"/>
</dbReference>
<gene>
    <name evidence="2" type="ordered locus">Cyan7425_3236</name>
</gene>
<feature type="transmembrane region" description="Helical" evidence="1">
    <location>
        <begin position="141"/>
        <end position="167"/>
    </location>
</feature>
<feature type="transmembrane region" description="Helical" evidence="1">
    <location>
        <begin position="77"/>
        <end position="100"/>
    </location>
</feature>
<dbReference type="InterPro" id="IPR011701">
    <property type="entry name" value="MFS"/>
</dbReference>
<feature type="transmembrane region" description="Helical" evidence="1">
    <location>
        <begin position="431"/>
        <end position="453"/>
    </location>
</feature>
<dbReference type="eggNOG" id="COG2211">
    <property type="taxonomic scope" value="Bacteria"/>
</dbReference>
<feature type="transmembrane region" description="Helical" evidence="1">
    <location>
        <begin position="459"/>
        <end position="483"/>
    </location>
</feature>
<feature type="transmembrane region" description="Helical" evidence="1">
    <location>
        <begin position="51"/>
        <end position="71"/>
    </location>
</feature>
<dbReference type="PANTHER" id="PTHR23526">
    <property type="entry name" value="INTEGRAL MEMBRANE TRANSPORT PROTEIN-RELATED"/>
    <property type="match status" value="1"/>
</dbReference>
<dbReference type="AlphaFoldDB" id="B8HNX6"/>
<accession>B8HNX6</accession>
<sequence length="513" mass="55680">MENSLEETVFSPVQQSSAPARRMNVLVPQNPLIKLSKDELRSSLRASTLDGIFATIFSNITGGVLLSNFLLELGSTPFQIGMLAAIPMVANLLQPLGAYWADATTSRRSYNLWVYSLSRLLWLPLAIGIIGLSGQPIHHQAMIFVTLGVMLASHLLGAIGSASWLSWLAALVPRQLRGRYFGFRNSTFSLTSLIALPCLGFAVSHWRGGSIQGFGVMVTMAVGAGLLSLGFQSRMTDVNPQTYRSVTFRSTPLRAVASTAKPEDNDSADSSQTTELGNAVFTRAVAIEAEKAHHSIFGNDHFLLFLLYFGIWAFGVNLSNPFFNLYLLDSLALDLRWVTLYNALGAGANLLMLLFWGKLADQIGNRAILLFVGVLVALTPLLWLGTGANSYSIWLWFPLLHLLGGGTMAAIDLCINNLQLAIAPVQHHTKYFAITAAIGGVAGAMGALVGGWLAQFTPATGLTGLFTLSSGLRLLALLPLVWVQEPQRRSLWHTLQRLMQPFRSRVPGVQDGV</sequence>
<feature type="transmembrane region" description="Helical" evidence="1">
    <location>
        <begin position="212"/>
        <end position="231"/>
    </location>
</feature>
<name>B8HNX6_CYAP4</name>
<dbReference type="PANTHER" id="PTHR23526:SF2">
    <property type="entry name" value="MAJOR FACILITATOR SUPERFAMILY (MFS) PROFILE DOMAIN-CONTAINING PROTEIN"/>
    <property type="match status" value="1"/>
</dbReference>
<feature type="transmembrane region" description="Helical" evidence="1">
    <location>
        <begin position="367"/>
        <end position="385"/>
    </location>
</feature>
<protein>
    <submittedName>
        <fullName evidence="2">Major facilitator superfamily MFS_1</fullName>
    </submittedName>
</protein>
<dbReference type="Pfam" id="PF07690">
    <property type="entry name" value="MFS_1"/>
    <property type="match status" value="1"/>
</dbReference>
<dbReference type="STRING" id="395961.Cyan7425_3236"/>
<dbReference type="InterPro" id="IPR052528">
    <property type="entry name" value="Sugar_transport-like"/>
</dbReference>
<dbReference type="InterPro" id="IPR036259">
    <property type="entry name" value="MFS_trans_sf"/>
</dbReference>
<keyword evidence="1" id="KW-0472">Membrane</keyword>
<evidence type="ECO:0000313" key="2">
    <source>
        <dbReference type="EMBL" id="ACL45563.1"/>
    </source>
</evidence>
<reference evidence="2" key="1">
    <citation type="submission" date="2009-01" db="EMBL/GenBank/DDBJ databases">
        <title>Complete sequence of chromosome Cyanothece sp. PCC 7425.</title>
        <authorList>
            <consortium name="US DOE Joint Genome Institute"/>
            <person name="Lucas S."/>
            <person name="Copeland A."/>
            <person name="Lapidus A."/>
            <person name="Glavina del Rio T."/>
            <person name="Dalin E."/>
            <person name="Tice H."/>
            <person name="Bruce D."/>
            <person name="Goodwin L."/>
            <person name="Pitluck S."/>
            <person name="Sims D."/>
            <person name="Meineke L."/>
            <person name="Brettin T."/>
            <person name="Detter J.C."/>
            <person name="Han C."/>
            <person name="Larimer F."/>
            <person name="Land M."/>
            <person name="Hauser L."/>
            <person name="Kyrpides N."/>
            <person name="Ovchinnikova G."/>
            <person name="Liberton M."/>
            <person name="Stoeckel J."/>
            <person name="Banerjee A."/>
            <person name="Singh A."/>
            <person name="Page L."/>
            <person name="Sato H."/>
            <person name="Zhao L."/>
            <person name="Sherman L."/>
            <person name="Pakrasi H."/>
            <person name="Richardson P."/>
        </authorList>
    </citation>
    <scope>NUCLEOTIDE SEQUENCE</scope>
    <source>
        <strain evidence="2">PCC 7425</strain>
    </source>
</reference>
<organism evidence="2">
    <name type="scientific">Cyanothece sp. (strain PCC 7425 / ATCC 29141)</name>
    <dbReference type="NCBI Taxonomy" id="395961"/>
    <lineage>
        <taxon>Bacteria</taxon>
        <taxon>Bacillati</taxon>
        <taxon>Cyanobacteriota</taxon>
        <taxon>Cyanophyceae</taxon>
        <taxon>Gomontiellales</taxon>
        <taxon>Cyanothecaceae</taxon>
        <taxon>Cyanothece</taxon>
    </lineage>
</organism>